<proteinExistence type="predicted"/>
<sequence>MATLSLSKPIETPTGPVKDFTLPDEATLALFRGIEMPMTVDANTMKVEFALKTDAVTIFIANLLAIPPSFAWKLPLTQTTEVMKAALPLLPQELRDFAAAGKKTPAT</sequence>
<accession>A0ABV7VB42</accession>
<name>A0ABV7VB42_9PROT</name>
<dbReference type="EMBL" id="JBHRYJ010000001">
    <property type="protein sequence ID" value="MFC3674658.1"/>
    <property type="molecule type" value="Genomic_DNA"/>
</dbReference>
<protein>
    <recommendedName>
        <fullName evidence="3">Tail assembly chaperone E/41/14-like protein</fullName>
    </recommendedName>
</protein>
<dbReference type="RefSeq" id="WP_379721989.1">
    <property type="nucleotide sequence ID" value="NZ_JBHRYJ010000001.1"/>
</dbReference>
<evidence type="ECO:0008006" key="3">
    <source>
        <dbReference type="Google" id="ProtNLM"/>
    </source>
</evidence>
<dbReference type="Proteomes" id="UP001595711">
    <property type="component" value="Unassembled WGS sequence"/>
</dbReference>
<evidence type="ECO:0000313" key="1">
    <source>
        <dbReference type="EMBL" id="MFC3674658.1"/>
    </source>
</evidence>
<reference evidence="2" key="1">
    <citation type="journal article" date="2019" name="Int. J. Syst. Evol. Microbiol.">
        <title>The Global Catalogue of Microorganisms (GCM) 10K type strain sequencing project: providing services to taxonomists for standard genome sequencing and annotation.</title>
        <authorList>
            <consortium name="The Broad Institute Genomics Platform"/>
            <consortium name="The Broad Institute Genome Sequencing Center for Infectious Disease"/>
            <person name="Wu L."/>
            <person name="Ma J."/>
        </authorList>
    </citation>
    <scope>NUCLEOTIDE SEQUENCE [LARGE SCALE GENOMIC DNA]</scope>
    <source>
        <strain evidence="2">KCTC 42182</strain>
    </source>
</reference>
<evidence type="ECO:0000313" key="2">
    <source>
        <dbReference type="Proteomes" id="UP001595711"/>
    </source>
</evidence>
<organism evidence="1 2">
    <name type="scientific">Ferrovibrio xuzhouensis</name>
    <dbReference type="NCBI Taxonomy" id="1576914"/>
    <lineage>
        <taxon>Bacteria</taxon>
        <taxon>Pseudomonadati</taxon>
        <taxon>Pseudomonadota</taxon>
        <taxon>Alphaproteobacteria</taxon>
        <taxon>Rhodospirillales</taxon>
        <taxon>Rhodospirillaceae</taxon>
        <taxon>Ferrovibrio</taxon>
    </lineage>
</organism>
<comment type="caution">
    <text evidence="1">The sequence shown here is derived from an EMBL/GenBank/DDBJ whole genome shotgun (WGS) entry which is preliminary data.</text>
</comment>
<keyword evidence="2" id="KW-1185">Reference proteome</keyword>
<gene>
    <name evidence="1" type="ORF">ACFOOQ_03825</name>
</gene>